<feature type="region of interest" description="Disordered" evidence="1">
    <location>
        <begin position="278"/>
        <end position="302"/>
    </location>
</feature>
<dbReference type="Proteomes" id="UP000009170">
    <property type="component" value="Unassembled WGS sequence"/>
</dbReference>
<reference evidence="2 3" key="2">
    <citation type="journal article" date="2014" name="BMC Genomics">
        <title>An improved genome of the model marine alga Ostreococcus tauri unfolds by assessing Illumina de novo assemblies.</title>
        <authorList>
            <person name="Blanc-Mathieu R."/>
            <person name="Verhelst B."/>
            <person name="Derelle E."/>
            <person name="Rombauts S."/>
            <person name="Bouget F.Y."/>
            <person name="Carre I."/>
            <person name="Chateau A."/>
            <person name="Eyre-Walker A."/>
            <person name="Grimsley N."/>
            <person name="Moreau H."/>
            <person name="Piegu B."/>
            <person name="Rivals E."/>
            <person name="Schackwitz W."/>
            <person name="Van de Peer Y."/>
            <person name="Piganeau G."/>
        </authorList>
    </citation>
    <scope>NUCLEOTIDE SEQUENCE [LARGE SCALE GENOMIC DNA]</scope>
    <source>
        <strain evidence="3">OTTH 0595 / CCAP 157/2 / RCC745</strain>
    </source>
</reference>
<comment type="caution">
    <text evidence="2">The sequence shown here is derived from an EMBL/GenBank/DDBJ whole genome shotgun (WGS) entry which is preliminary data.</text>
</comment>
<dbReference type="GeneID" id="9832809"/>
<feature type="compositionally biased region" description="Basic and acidic residues" evidence="1">
    <location>
        <begin position="86"/>
        <end position="107"/>
    </location>
</feature>
<feature type="region of interest" description="Disordered" evidence="1">
    <location>
        <begin position="1"/>
        <end position="64"/>
    </location>
</feature>
<name>A0A090M5A9_OSTTA</name>
<feature type="region of interest" description="Disordered" evidence="1">
    <location>
        <begin position="84"/>
        <end position="107"/>
    </location>
</feature>
<feature type="compositionally biased region" description="Polar residues" evidence="1">
    <location>
        <begin position="1"/>
        <end position="11"/>
    </location>
</feature>
<dbReference type="KEGG" id="ota:OT_ostta03g05130"/>
<dbReference type="EMBL" id="CAID01000003">
    <property type="protein sequence ID" value="CEF97319.1"/>
    <property type="molecule type" value="Genomic_DNA"/>
</dbReference>
<evidence type="ECO:0000313" key="2">
    <source>
        <dbReference type="EMBL" id="CEF97319.1"/>
    </source>
</evidence>
<feature type="region of interest" description="Disordered" evidence="1">
    <location>
        <begin position="219"/>
        <end position="243"/>
    </location>
</feature>
<dbReference type="RefSeq" id="XP_022838626.1">
    <property type="nucleotide sequence ID" value="XM_022984906.1"/>
</dbReference>
<keyword evidence="3" id="KW-1185">Reference proteome</keyword>
<dbReference type="OrthoDB" id="10658466at2759"/>
<proteinExistence type="predicted"/>
<feature type="compositionally biased region" description="Basic and acidic residues" evidence="1">
    <location>
        <begin position="12"/>
        <end position="23"/>
    </location>
</feature>
<protein>
    <submittedName>
        <fullName evidence="2">Unnamed product</fullName>
    </submittedName>
</protein>
<feature type="compositionally biased region" description="Basic and acidic residues" evidence="1">
    <location>
        <begin position="219"/>
        <end position="229"/>
    </location>
</feature>
<organism evidence="2 3">
    <name type="scientific">Ostreococcus tauri</name>
    <name type="common">Marine green alga</name>
    <dbReference type="NCBI Taxonomy" id="70448"/>
    <lineage>
        <taxon>Eukaryota</taxon>
        <taxon>Viridiplantae</taxon>
        <taxon>Chlorophyta</taxon>
        <taxon>Mamiellophyceae</taxon>
        <taxon>Mamiellales</taxon>
        <taxon>Bathycoccaceae</taxon>
        <taxon>Ostreococcus</taxon>
    </lineage>
</organism>
<dbReference type="AlphaFoldDB" id="A0A090M5A9"/>
<sequence length="370" mass="40789">MATIRTSATDSRSSEASKRRFEDVSDVLSYDIGRGARRGRRNRVERTEGVTPVDSTNDSKEMSLERARRRYGYAGAVTTTTTTKEVMSRVKAPSDDGRKEVTNLGVTRERFEPSRTAAEYEFVTLGARNATRTTTKTASTEIKFKDVPVTLEESGVIGESASPAVQSWSGAKALNPKSAPWSSAVSERAKMASRADTIGSRDEVTRKFASYGELFGSKGSDDSAVRDSDSTPSADGAPMVDPSLATRTESIRDKFRDSTNVLLAAKSFDKLQVARAATRAVQSPTRDTQDTRDTQRTSASHGSASFLLQYQQGDGSEIERLLSHRKGDLFRRFGKWLNEKFITFTGFKVVPTFPLEKRIERFVIGNGMRL</sequence>
<dbReference type="InParanoid" id="A0A090M5A9"/>
<evidence type="ECO:0000313" key="3">
    <source>
        <dbReference type="Proteomes" id="UP000009170"/>
    </source>
</evidence>
<accession>A0A090M5A9</accession>
<reference evidence="3" key="1">
    <citation type="journal article" date="2006" name="Proc. Natl. Acad. Sci. U.S.A.">
        <title>Genome analysis of the smallest free-living eukaryote Ostreococcus tauri unveils many unique features.</title>
        <authorList>
            <person name="Derelle E."/>
            <person name="Ferraz C."/>
            <person name="Rombauts S."/>
            <person name="Rouze P."/>
            <person name="Worden A.Z."/>
            <person name="Robbens S."/>
            <person name="Partensky F."/>
            <person name="Degroeve S."/>
            <person name="Echeynie S."/>
            <person name="Cooke R."/>
            <person name="Saeys Y."/>
            <person name="Wuyts J."/>
            <person name="Jabbari K."/>
            <person name="Bowler C."/>
            <person name="Panaud O."/>
            <person name="Piegu B."/>
            <person name="Ball S.G."/>
            <person name="Ral J.-P."/>
            <person name="Bouget F.-Y."/>
            <person name="Piganeau G."/>
            <person name="De Baets B."/>
            <person name="Picard A."/>
            <person name="Delseny M."/>
            <person name="Demaille J."/>
            <person name="Van de Peer Y."/>
            <person name="Moreau H."/>
        </authorList>
    </citation>
    <scope>NUCLEOTIDE SEQUENCE [LARGE SCALE GENOMIC DNA]</scope>
    <source>
        <strain evidence="3">OTTH 0595 / CCAP 157/2 / RCC745</strain>
    </source>
</reference>
<gene>
    <name evidence="2" type="ORF">OT_ostta03g05130</name>
</gene>
<evidence type="ECO:0000256" key="1">
    <source>
        <dbReference type="SAM" id="MobiDB-lite"/>
    </source>
</evidence>